<keyword evidence="3 5" id="KW-0949">S-adenosyl-L-methionine</keyword>
<dbReference type="InterPro" id="IPR049560">
    <property type="entry name" value="MeTrfase_RsmB-F_NOP2_cat"/>
</dbReference>
<feature type="binding site" evidence="5">
    <location>
        <position position="361"/>
    </location>
    <ligand>
        <name>S-adenosyl-L-methionine</name>
        <dbReference type="ChEBI" id="CHEBI:59789"/>
    </ligand>
</feature>
<dbReference type="Gene3D" id="3.40.50.150">
    <property type="entry name" value="Vaccinia Virus protein VP39"/>
    <property type="match status" value="1"/>
</dbReference>
<dbReference type="eggNOG" id="COG0144">
    <property type="taxonomic scope" value="Bacteria"/>
</dbReference>
<dbReference type="InterPro" id="IPR001678">
    <property type="entry name" value="MeTrfase_RsmB-F_NOP2_dom"/>
</dbReference>
<dbReference type="GO" id="GO:0003723">
    <property type="term" value="F:RNA binding"/>
    <property type="evidence" value="ECO:0007669"/>
    <property type="project" value="UniProtKB-UniRule"/>
</dbReference>
<dbReference type="SUPFAM" id="SSF53335">
    <property type="entry name" value="S-adenosyl-L-methionine-dependent methyltransferases"/>
    <property type="match status" value="1"/>
</dbReference>
<evidence type="ECO:0000259" key="6">
    <source>
        <dbReference type="PROSITE" id="PS51686"/>
    </source>
</evidence>
<reference evidence="7 8" key="1">
    <citation type="journal article" date="2014" name="PLoS ONE">
        <title>Genome Information of Methylobacterium oryzae, a Plant-Probiotic Methylotroph in the Phyllosphere.</title>
        <authorList>
            <person name="Kwak M.J."/>
            <person name="Jeong H."/>
            <person name="Madhaiyan M."/>
            <person name="Lee Y."/>
            <person name="Sa T.M."/>
            <person name="Oh T.K."/>
            <person name="Kim J.F."/>
        </authorList>
    </citation>
    <scope>NUCLEOTIDE SEQUENCE [LARGE SCALE GENOMIC DNA]</scope>
    <source>
        <strain evidence="7 8">CBMB20</strain>
    </source>
</reference>
<dbReference type="STRING" id="693986.MOC_0088"/>
<dbReference type="KEGG" id="mor:MOC_0088"/>
<evidence type="ECO:0000256" key="5">
    <source>
        <dbReference type="PROSITE-ProRule" id="PRU01023"/>
    </source>
</evidence>
<keyword evidence="4 5" id="KW-0694">RNA-binding</keyword>
<evidence type="ECO:0000256" key="2">
    <source>
        <dbReference type="ARBA" id="ARBA00022679"/>
    </source>
</evidence>
<dbReference type="InterPro" id="IPR023267">
    <property type="entry name" value="RCMT"/>
</dbReference>
<keyword evidence="8" id="KW-1185">Reference proteome</keyword>
<organism evidence="7 8">
    <name type="scientific">Methylobacterium oryzae CBMB20</name>
    <dbReference type="NCBI Taxonomy" id="693986"/>
    <lineage>
        <taxon>Bacteria</taxon>
        <taxon>Pseudomonadati</taxon>
        <taxon>Pseudomonadota</taxon>
        <taxon>Alphaproteobacteria</taxon>
        <taxon>Hyphomicrobiales</taxon>
        <taxon>Methylobacteriaceae</taxon>
        <taxon>Methylobacterium</taxon>
    </lineage>
</organism>
<dbReference type="Proteomes" id="UP000029492">
    <property type="component" value="Chromosome"/>
</dbReference>
<dbReference type="PROSITE" id="PS51686">
    <property type="entry name" value="SAM_MT_RSMB_NOP"/>
    <property type="match status" value="1"/>
</dbReference>
<name>A0A089NPQ8_9HYPH</name>
<evidence type="ECO:0000313" key="8">
    <source>
        <dbReference type="Proteomes" id="UP000029492"/>
    </source>
</evidence>
<comment type="similarity">
    <text evidence="5">Belongs to the class I-like SAM-binding methyltransferase superfamily. RsmB/NOP family.</text>
</comment>
<evidence type="ECO:0000313" key="7">
    <source>
        <dbReference type="EMBL" id="AIQ87843.1"/>
    </source>
</evidence>
<feature type="domain" description="SAM-dependent MTase RsmB/NOP-type" evidence="6">
    <location>
        <begin position="196"/>
        <end position="483"/>
    </location>
</feature>
<evidence type="ECO:0000256" key="1">
    <source>
        <dbReference type="ARBA" id="ARBA00022603"/>
    </source>
</evidence>
<comment type="caution">
    <text evidence="5">Lacks conserved residue(s) required for the propagation of feature annotation.</text>
</comment>
<dbReference type="InterPro" id="IPR029063">
    <property type="entry name" value="SAM-dependent_MTases_sf"/>
</dbReference>
<proteinExistence type="inferred from homology"/>
<evidence type="ECO:0000256" key="3">
    <source>
        <dbReference type="ARBA" id="ARBA00022691"/>
    </source>
</evidence>
<dbReference type="EMBL" id="CP003811">
    <property type="protein sequence ID" value="AIQ87843.1"/>
    <property type="molecule type" value="Genomic_DNA"/>
</dbReference>
<dbReference type="GO" id="GO:0008173">
    <property type="term" value="F:RNA methyltransferase activity"/>
    <property type="evidence" value="ECO:0007669"/>
    <property type="project" value="InterPro"/>
</dbReference>
<sequence>MPYDTWRPARRPNRGTICALKVQEARPYRGGIVGQAWPFRVVADSFRRIRPLTPAARCSAAIEVLTDIAERRRPAADALKDWGLAHRFAGSGDRAGIASLVYDALRRRASAAWIMGAETPRAILIGTLRLQQGLAAASVAALFTGERFAPAPLSDDERARLDGGTLHDAPPEVAGDAPAFVLPDLAATLGDDLVPELKALARRAPLDIRVNALRGDRDAVLPALAAFDAAPTPHAPAGLRIPIGADGRGPALHVEAEFLDGWYEIQDEGSQLAALLAAPRAGEIIVDLCAGGGGKTLALAAETRNEARLIATDGDPRRLAPIHERLRRSGAVAEVRTPRSGKARADMLEDLDGKVDRVVVDAPCTGSGTWRRNPDAKWRLRPGSLALRTAEQAQVLDRAARLVRPGGRIVYITCSLLSAENDAAVSGLLSRWRGRFDVVPAEEVLAAGPDSLRAAVRRTAHGIQMSPLRTGTDGFYVAIIARKA</sequence>
<dbReference type="GO" id="GO:0001510">
    <property type="term" value="P:RNA methylation"/>
    <property type="evidence" value="ECO:0007669"/>
    <property type="project" value="InterPro"/>
</dbReference>
<dbReference type="AlphaFoldDB" id="A0A089NPQ8"/>
<dbReference type="CDD" id="cd02440">
    <property type="entry name" value="AdoMet_MTases"/>
    <property type="match status" value="1"/>
</dbReference>
<keyword evidence="2 5" id="KW-0808">Transferase</keyword>
<dbReference type="HOGENOM" id="CLU_005316_0_2_5"/>
<accession>A0A089NPQ8</accession>
<dbReference type="PANTHER" id="PTHR22807">
    <property type="entry name" value="NOP2 YEAST -RELATED NOL1/NOP2/FMU SUN DOMAIN-CONTAINING"/>
    <property type="match status" value="1"/>
</dbReference>
<dbReference type="PRINTS" id="PR02008">
    <property type="entry name" value="RCMTFAMILY"/>
</dbReference>
<evidence type="ECO:0000256" key="4">
    <source>
        <dbReference type="ARBA" id="ARBA00022884"/>
    </source>
</evidence>
<dbReference type="PANTHER" id="PTHR22807:SF53">
    <property type="entry name" value="RIBOSOMAL RNA SMALL SUBUNIT METHYLTRANSFERASE B-RELATED"/>
    <property type="match status" value="1"/>
</dbReference>
<gene>
    <name evidence="7" type="ORF">MOC_0088</name>
</gene>
<keyword evidence="1 5" id="KW-0489">Methyltransferase</keyword>
<feature type="active site" description="Nucleophile" evidence="5">
    <location>
        <position position="414"/>
    </location>
</feature>
<feature type="binding site" evidence="5">
    <location>
        <position position="313"/>
    </location>
    <ligand>
        <name>S-adenosyl-L-methionine</name>
        <dbReference type="ChEBI" id="CHEBI:59789"/>
    </ligand>
</feature>
<protein>
    <submittedName>
        <fullName evidence="7">Fmu (Sun) domain-containing protein</fullName>
    </submittedName>
</protein>
<dbReference type="Pfam" id="PF01189">
    <property type="entry name" value="Methyltr_RsmB-F"/>
    <property type="match status" value="1"/>
</dbReference>